<dbReference type="InterPro" id="IPR000073">
    <property type="entry name" value="AB_hydrolase_1"/>
</dbReference>
<accession>A0ABS7Q3H5</accession>
<dbReference type="EMBL" id="JAINZZ010000004">
    <property type="protein sequence ID" value="MBY8876990.1"/>
    <property type="molecule type" value="Genomic_DNA"/>
</dbReference>
<dbReference type="PANTHER" id="PTHR43194">
    <property type="entry name" value="HYDROLASE ALPHA/BETA FOLD FAMILY"/>
    <property type="match status" value="1"/>
</dbReference>
<proteinExistence type="predicted"/>
<sequence length="297" mass="31492">MSRPSALELPGNVSARRLETARGSFAVLDGAPDPQVPYRGAALLVPGFTGSKEDFLDLLAPLTAAGFRVVAVDGRGQHESGGPRSEAAYAQAELAADVTAQGAAVAEEYATGRLHVLGHSLGGHIVRAAVLADGPEPWASLTLMSSGPAAVTEAQQVRTRMAVDFLPTTDMETAWQVMRSMDAENAADGAVSAAPAWLDEFLHRRWVSTVPEQLIATARQLMTEPDRVGELATVPLPKLVLSGEVDYAWPVPWLDEMAVRLGARRVVVKGAEHSPNAERPAETAAALVAFWTSVTEE</sequence>
<dbReference type="RefSeq" id="WP_222961019.1">
    <property type="nucleotide sequence ID" value="NZ_JAINZZ010000004.1"/>
</dbReference>
<dbReference type="PANTHER" id="PTHR43194:SF2">
    <property type="entry name" value="PEROXISOMAL MEMBRANE PROTEIN LPX1"/>
    <property type="match status" value="1"/>
</dbReference>
<dbReference type="Gene3D" id="3.40.50.1820">
    <property type="entry name" value="alpha/beta hydrolase"/>
    <property type="match status" value="1"/>
</dbReference>
<comment type="caution">
    <text evidence="2">The sequence shown here is derived from an EMBL/GenBank/DDBJ whole genome shotgun (WGS) entry which is preliminary data.</text>
</comment>
<organism evidence="2 3">
    <name type="scientific">Actinacidiphila acidipaludis</name>
    <dbReference type="NCBI Taxonomy" id="2873382"/>
    <lineage>
        <taxon>Bacteria</taxon>
        <taxon>Bacillati</taxon>
        <taxon>Actinomycetota</taxon>
        <taxon>Actinomycetes</taxon>
        <taxon>Kitasatosporales</taxon>
        <taxon>Streptomycetaceae</taxon>
        <taxon>Actinacidiphila</taxon>
    </lineage>
</organism>
<keyword evidence="3" id="KW-1185">Reference proteome</keyword>
<keyword evidence="2" id="KW-0378">Hydrolase</keyword>
<evidence type="ECO:0000259" key="1">
    <source>
        <dbReference type="Pfam" id="PF12697"/>
    </source>
</evidence>
<dbReference type="Pfam" id="PF12697">
    <property type="entry name" value="Abhydrolase_6"/>
    <property type="match status" value="1"/>
</dbReference>
<dbReference type="InterPro" id="IPR029058">
    <property type="entry name" value="AB_hydrolase_fold"/>
</dbReference>
<evidence type="ECO:0000313" key="3">
    <source>
        <dbReference type="Proteomes" id="UP000778578"/>
    </source>
</evidence>
<reference evidence="2 3" key="1">
    <citation type="submission" date="2021-08" db="EMBL/GenBank/DDBJ databases">
        <title>WGS of actinomycetes from Thailand.</title>
        <authorList>
            <person name="Thawai C."/>
        </authorList>
    </citation>
    <scope>NUCLEOTIDE SEQUENCE [LARGE SCALE GENOMIC DNA]</scope>
    <source>
        <strain evidence="2 3">PLK6-54</strain>
    </source>
</reference>
<dbReference type="GO" id="GO:0016787">
    <property type="term" value="F:hydrolase activity"/>
    <property type="evidence" value="ECO:0007669"/>
    <property type="project" value="UniProtKB-KW"/>
</dbReference>
<dbReference type="SUPFAM" id="SSF53474">
    <property type="entry name" value="alpha/beta-Hydrolases"/>
    <property type="match status" value="1"/>
</dbReference>
<protein>
    <submittedName>
        <fullName evidence="2">Alpha/beta hydrolase</fullName>
    </submittedName>
</protein>
<name>A0ABS7Q3H5_9ACTN</name>
<gene>
    <name evidence="2" type="ORF">K7862_04960</name>
</gene>
<dbReference type="Proteomes" id="UP000778578">
    <property type="component" value="Unassembled WGS sequence"/>
</dbReference>
<feature type="domain" description="AB hydrolase-1" evidence="1">
    <location>
        <begin position="43"/>
        <end position="286"/>
    </location>
</feature>
<evidence type="ECO:0000313" key="2">
    <source>
        <dbReference type="EMBL" id="MBY8876990.1"/>
    </source>
</evidence>
<dbReference type="InterPro" id="IPR050228">
    <property type="entry name" value="Carboxylesterase_BioH"/>
</dbReference>